<name>A0A9W8BEI4_9FUNG</name>
<gene>
    <name evidence="1" type="ORF">H4R26_005289</name>
</gene>
<feature type="non-terminal residue" evidence="1">
    <location>
        <position position="260"/>
    </location>
</feature>
<dbReference type="AlphaFoldDB" id="A0A9W8BEI4"/>
<dbReference type="Proteomes" id="UP001150907">
    <property type="component" value="Unassembled WGS sequence"/>
</dbReference>
<keyword evidence="2" id="KW-1185">Reference proteome</keyword>
<evidence type="ECO:0000313" key="1">
    <source>
        <dbReference type="EMBL" id="KAJ1998879.1"/>
    </source>
</evidence>
<dbReference type="EMBL" id="JANBQF010000838">
    <property type="protein sequence ID" value="KAJ1998879.1"/>
    <property type="molecule type" value="Genomic_DNA"/>
</dbReference>
<organism evidence="1 2">
    <name type="scientific">Coemansia thaxteri</name>
    <dbReference type="NCBI Taxonomy" id="2663907"/>
    <lineage>
        <taxon>Eukaryota</taxon>
        <taxon>Fungi</taxon>
        <taxon>Fungi incertae sedis</taxon>
        <taxon>Zoopagomycota</taxon>
        <taxon>Kickxellomycotina</taxon>
        <taxon>Kickxellomycetes</taxon>
        <taxon>Kickxellales</taxon>
        <taxon>Kickxellaceae</taxon>
        <taxon>Coemansia</taxon>
    </lineage>
</organism>
<accession>A0A9W8BEI4</accession>
<reference evidence="1" key="1">
    <citation type="submission" date="2022-07" db="EMBL/GenBank/DDBJ databases">
        <title>Phylogenomic reconstructions and comparative analyses of Kickxellomycotina fungi.</title>
        <authorList>
            <person name="Reynolds N.K."/>
            <person name="Stajich J.E."/>
            <person name="Barry K."/>
            <person name="Grigoriev I.V."/>
            <person name="Crous P."/>
            <person name="Smith M.E."/>
        </authorList>
    </citation>
    <scope>NUCLEOTIDE SEQUENCE</scope>
    <source>
        <strain evidence="1">IMI 214461</strain>
    </source>
</reference>
<protein>
    <submittedName>
        <fullName evidence="1">Uncharacterized protein</fullName>
    </submittedName>
</protein>
<sequence>MFRHYSLEQNNIAALANPSSASFQQLLDKVLAHQPNLFGFGDSLKNVLESFVSNQNSRIFCALTDLFEWHRSGMGYSILQLTLKHIHSIFRRPPYEVRPYTQELTYAQRLVMIFHICNPAAWQLLVNAYTVLYEFQFLRVWEDKDKFMLTPDSPYTIPSDICNTIHECTLASYALQPLALLPINDQAHNVRAADESSPAALGLKGGKVVKRRALSAANKTKSAQAAIRAAVAKPRSVSFANAACHEHMSSAIIVNPVPSM</sequence>
<proteinExistence type="predicted"/>
<evidence type="ECO:0000313" key="2">
    <source>
        <dbReference type="Proteomes" id="UP001150907"/>
    </source>
</evidence>
<comment type="caution">
    <text evidence="1">The sequence shown here is derived from an EMBL/GenBank/DDBJ whole genome shotgun (WGS) entry which is preliminary data.</text>
</comment>
<dbReference type="OrthoDB" id="5521268at2759"/>